<dbReference type="Pfam" id="PF04397">
    <property type="entry name" value="LytTR"/>
    <property type="match status" value="1"/>
</dbReference>
<gene>
    <name evidence="2" type="ORF">A4V09_20855</name>
</gene>
<accession>A0A1C7IE69</accession>
<dbReference type="PANTHER" id="PTHR37299">
    <property type="entry name" value="TRANSCRIPTIONAL REGULATOR-RELATED"/>
    <property type="match status" value="1"/>
</dbReference>
<sequence length="238" mass="27463">MVEMLISGRGKQEVESIYRCSRELAAKFTEEKWEYYCFCTADSLNGFVDQKPLLDMICVDLTMSDALTAVQKLRKFNGHAYITIVASPDISPAVYMRPGIMAGSLMLKPLTEKQVRQVMTEAFQVFVKRFADNSIKEQFVIETREGRTLINYSQIYYFEAREKKIFLITETREIAFYDTINHLLEALPDGFLRSHRSFVVNSGKIDSIRLGKNMILLENGEEIPISRSFRQVFKEFGT</sequence>
<dbReference type="GO" id="GO:0000156">
    <property type="term" value="F:phosphorelay response regulator activity"/>
    <property type="evidence" value="ECO:0007669"/>
    <property type="project" value="InterPro"/>
</dbReference>
<organism evidence="2 3">
    <name type="scientific">Blautia pseudococcoides</name>
    <dbReference type="NCBI Taxonomy" id="1796616"/>
    <lineage>
        <taxon>Bacteria</taxon>
        <taxon>Bacillati</taxon>
        <taxon>Bacillota</taxon>
        <taxon>Clostridia</taxon>
        <taxon>Lachnospirales</taxon>
        <taxon>Lachnospiraceae</taxon>
        <taxon>Blautia</taxon>
    </lineage>
</organism>
<evidence type="ECO:0000313" key="3">
    <source>
        <dbReference type="Proteomes" id="UP000092574"/>
    </source>
</evidence>
<name>A0A1C7IE69_9FIRM</name>
<reference evidence="2" key="1">
    <citation type="submission" date="2017-04" db="EMBL/GenBank/DDBJ databases">
        <title>Complete Genome Sequences of Twelve Strains of a Stable Defined Moderately Diverse Mouse Microbiota 2 (sDMDMm2).</title>
        <authorList>
            <person name="Uchimura Y."/>
            <person name="Wyss M."/>
            <person name="Brugiroux S."/>
            <person name="Limenitakis J.P."/>
            <person name="Stecher B."/>
            <person name="McCoy K.D."/>
            <person name="Macpherson A.J."/>
        </authorList>
    </citation>
    <scope>NUCLEOTIDE SEQUENCE</scope>
    <source>
        <strain evidence="2">YL58</strain>
    </source>
</reference>
<dbReference type="EMBL" id="CP015405">
    <property type="protein sequence ID" value="ANU77970.1"/>
    <property type="molecule type" value="Genomic_DNA"/>
</dbReference>
<feature type="domain" description="HTH LytTR-type" evidence="1">
    <location>
        <begin position="139"/>
        <end position="238"/>
    </location>
</feature>
<evidence type="ECO:0000313" key="2">
    <source>
        <dbReference type="EMBL" id="ANU77970.1"/>
    </source>
</evidence>
<dbReference type="KEGG" id="byl:A4V09_20855"/>
<dbReference type="AlphaFoldDB" id="A0A1C7IE69"/>
<dbReference type="SMART" id="SM00850">
    <property type="entry name" value="LytTR"/>
    <property type="match status" value="1"/>
</dbReference>
<keyword evidence="3" id="KW-1185">Reference proteome</keyword>
<dbReference type="STRING" id="1796616.A4V09_20855"/>
<dbReference type="InterPro" id="IPR007492">
    <property type="entry name" value="LytTR_DNA-bd_dom"/>
</dbReference>
<dbReference type="OrthoDB" id="9779387at2"/>
<protein>
    <submittedName>
        <fullName evidence="2">LytTR family transcriptional regulator</fullName>
    </submittedName>
</protein>
<dbReference type="PROSITE" id="PS50930">
    <property type="entry name" value="HTH_LYTTR"/>
    <property type="match status" value="1"/>
</dbReference>
<dbReference type="Gene3D" id="2.40.50.1020">
    <property type="entry name" value="LytTr DNA-binding domain"/>
    <property type="match status" value="1"/>
</dbReference>
<dbReference type="Proteomes" id="UP000092574">
    <property type="component" value="Chromosome"/>
</dbReference>
<evidence type="ECO:0000259" key="1">
    <source>
        <dbReference type="PROSITE" id="PS50930"/>
    </source>
</evidence>
<dbReference type="PANTHER" id="PTHR37299:SF1">
    <property type="entry name" value="STAGE 0 SPORULATION PROTEIN A HOMOLOG"/>
    <property type="match status" value="1"/>
</dbReference>
<dbReference type="InterPro" id="IPR046947">
    <property type="entry name" value="LytR-like"/>
</dbReference>
<dbReference type="RefSeq" id="WP_065544064.1">
    <property type="nucleotide sequence ID" value="NZ_CP015405.2"/>
</dbReference>
<dbReference type="GO" id="GO:0003677">
    <property type="term" value="F:DNA binding"/>
    <property type="evidence" value="ECO:0007669"/>
    <property type="project" value="InterPro"/>
</dbReference>
<proteinExistence type="predicted"/>